<protein>
    <submittedName>
        <fullName evidence="1">Uncharacterized protein</fullName>
    </submittedName>
</protein>
<dbReference type="AlphaFoldDB" id="A0AA36UHD4"/>
<accession>A0AA36UHD4</accession>
<name>A0AA36UHD4_9NEIS</name>
<comment type="caution">
    <text evidence="1">The sequence shown here is derived from an EMBL/GenBank/DDBJ whole genome shotgun (WGS) entry which is preliminary data.</text>
</comment>
<dbReference type="EMBL" id="AFQE01000118">
    <property type="protein sequence ID" value="EGQ75442.1"/>
    <property type="molecule type" value="Genomic_DNA"/>
</dbReference>
<dbReference type="Proteomes" id="UP000004982">
    <property type="component" value="Unassembled WGS sequence"/>
</dbReference>
<evidence type="ECO:0000313" key="1">
    <source>
        <dbReference type="EMBL" id="EGQ75442.1"/>
    </source>
</evidence>
<reference evidence="1 2" key="1">
    <citation type="submission" date="2011-05" db="EMBL/GenBank/DDBJ databases">
        <authorList>
            <person name="Muzny D."/>
            <person name="Qin X."/>
            <person name="Deng J."/>
            <person name="Jiang H."/>
            <person name="Liu Y."/>
            <person name="Qu J."/>
            <person name="Song X.-Z."/>
            <person name="Zhang L."/>
            <person name="Thornton R."/>
            <person name="Coyle M."/>
            <person name="Francisco L."/>
            <person name="Jackson L."/>
            <person name="Javaid M."/>
            <person name="Korchina V."/>
            <person name="Kovar C."/>
            <person name="Mata R."/>
            <person name="Mathew T."/>
            <person name="Ngo R."/>
            <person name="Nguyen L."/>
            <person name="Nguyen N."/>
            <person name="Okwuonu G."/>
            <person name="Ongeri F."/>
            <person name="Pham C."/>
            <person name="Simmons D."/>
            <person name="Wilczek-Boney K."/>
            <person name="Hale W."/>
            <person name="Jakkamsetti A."/>
            <person name="Pham P."/>
            <person name="Ruth R."/>
            <person name="San Lucas F."/>
            <person name="Warren J."/>
            <person name="Zhang J."/>
            <person name="Zhao Z."/>
            <person name="Zhou C."/>
            <person name="Zhu D."/>
            <person name="Lee S."/>
            <person name="Bess C."/>
            <person name="Blankenburg K."/>
            <person name="Forbes L."/>
            <person name="Fu Q."/>
            <person name="Gubbala S."/>
            <person name="Hirani K."/>
            <person name="Jayaseelan J.C."/>
            <person name="Lara F."/>
            <person name="Munidasa M."/>
            <person name="Palculict T."/>
            <person name="Patil S."/>
            <person name="Pu L.-L."/>
            <person name="Saada N."/>
            <person name="Tang L."/>
            <person name="Weissenberger G."/>
            <person name="Zhu Y."/>
            <person name="Hemphill L."/>
            <person name="Shang Y."/>
            <person name="Youmans B."/>
            <person name="Ayvaz T."/>
            <person name="Ross M."/>
            <person name="Santibanez J."/>
            <person name="Aqrawi P."/>
            <person name="Gross S."/>
            <person name="Joshi V."/>
            <person name="Fowler G."/>
            <person name="Nazareth L."/>
            <person name="Reid J."/>
            <person name="Worley K."/>
            <person name="Petrosino J."/>
            <person name="Highlander S."/>
            <person name="Gibbs R."/>
        </authorList>
    </citation>
    <scope>NUCLEOTIDE SEQUENCE [LARGE SCALE GENOMIC DNA]</scope>
    <source>
        <strain evidence="1 2">ATCC 33926</strain>
    </source>
</reference>
<evidence type="ECO:0000313" key="2">
    <source>
        <dbReference type="Proteomes" id="UP000004982"/>
    </source>
</evidence>
<proteinExistence type="predicted"/>
<gene>
    <name evidence="1" type="ORF">HMPREF9418_2420</name>
</gene>
<sequence length="39" mass="4634">MFSFRFVFVPRGRAAIGFNYMCILTNFNFIAYQLCEIMT</sequence>
<organism evidence="1 2">
    <name type="scientific">Neisseria macacae ATCC 33926</name>
    <dbReference type="NCBI Taxonomy" id="997348"/>
    <lineage>
        <taxon>Bacteria</taxon>
        <taxon>Pseudomonadati</taxon>
        <taxon>Pseudomonadota</taxon>
        <taxon>Betaproteobacteria</taxon>
        <taxon>Neisseriales</taxon>
        <taxon>Neisseriaceae</taxon>
        <taxon>Neisseria</taxon>
    </lineage>
</organism>